<reference evidence="1 2" key="1">
    <citation type="submission" date="2019-05" db="EMBL/GenBank/DDBJ databases">
        <title>Another draft genome of Portunus trituberculatus and its Hox gene families provides insights of decapod evolution.</title>
        <authorList>
            <person name="Jeong J.-H."/>
            <person name="Song I."/>
            <person name="Kim S."/>
            <person name="Choi T."/>
            <person name="Kim D."/>
            <person name="Ryu S."/>
            <person name="Kim W."/>
        </authorList>
    </citation>
    <scope>NUCLEOTIDE SEQUENCE [LARGE SCALE GENOMIC DNA]</scope>
    <source>
        <tissue evidence="1">Muscle</tissue>
    </source>
</reference>
<dbReference type="Proteomes" id="UP000324222">
    <property type="component" value="Unassembled WGS sequence"/>
</dbReference>
<proteinExistence type="predicted"/>
<accession>A0A5B7DPN5</accession>
<dbReference type="AlphaFoldDB" id="A0A5B7DPN5"/>
<organism evidence="1 2">
    <name type="scientific">Portunus trituberculatus</name>
    <name type="common">Swimming crab</name>
    <name type="synonym">Neptunus trituberculatus</name>
    <dbReference type="NCBI Taxonomy" id="210409"/>
    <lineage>
        <taxon>Eukaryota</taxon>
        <taxon>Metazoa</taxon>
        <taxon>Ecdysozoa</taxon>
        <taxon>Arthropoda</taxon>
        <taxon>Crustacea</taxon>
        <taxon>Multicrustacea</taxon>
        <taxon>Malacostraca</taxon>
        <taxon>Eumalacostraca</taxon>
        <taxon>Eucarida</taxon>
        <taxon>Decapoda</taxon>
        <taxon>Pleocyemata</taxon>
        <taxon>Brachyura</taxon>
        <taxon>Eubrachyura</taxon>
        <taxon>Portunoidea</taxon>
        <taxon>Portunidae</taxon>
        <taxon>Portuninae</taxon>
        <taxon>Portunus</taxon>
    </lineage>
</organism>
<name>A0A5B7DPN5_PORTR</name>
<comment type="caution">
    <text evidence="1">The sequence shown here is derived from an EMBL/GenBank/DDBJ whole genome shotgun (WGS) entry which is preliminary data.</text>
</comment>
<evidence type="ECO:0000313" key="2">
    <source>
        <dbReference type="Proteomes" id="UP000324222"/>
    </source>
</evidence>
<protein>
    <submittedName>
        <fullName evidence="1">Uncharacterized protein</fullName>
    </submittedName>
</protein>
<keyword evidence="2" id="KW-1185">Reference proteome</keyword>
<dbReference type="EMBL" id="VSRR010001160">
    <property type="protein sequence ID" value="MPC23049.1"/>
    <property type="molecule type" value="Genomic_DNA"/>
</dbReference>
<sequence length="70" mass="7781">MALLGFTGERYISHRATRILPAKMPDIKVAISCWGGTRTLQPGRIAQLFRGSLMHHASWAQGARHHCCPL</sequence>
<gene>
    <name evidence="1" type="ORF">E2C01_016086</name>
</gene>
<evidence type="ECO:0000313" key="1">
    <source>
        <dbReference type="EMBL" id="MPC23049.1"/>
    </source>
</evidence>